<dbReference type="OrthoDB" id="7999334at2"/>
<sequence>MSIVTDAHREWIAEALAAPFETPRRIPTLGRSRPRAEPLPDLFRDILDALDAPLEPEAPAPFGMSPGDLLRSHFGDALPGQSALTVRRRELKRQREEAADVEVAEAAEKARRDRELPPLDQGVVMQEPELADQVEVKEALYDVVPRGVPHFQKATLAVHRSPGRIIADVRLFDDEIGRVEITGPEGARGYRWHHSGVAGTDFNWNEGARCWERIPYLYKTA</sequence>
<reference evidence="2" key="1">
    <citation type="submission" date="2016-10" db="EMBL/GenBank/DDBJ databases">
        <authorList>
            <person name="Varghese N."/>
            <person name="Submissions S."/>
        </authorList>
    </citation>
    <scope>NUCLEOTIDE SEQUENCE [LARGE SCALE GENOMIC DNA]</scope>
    <source>
        <strain evidence="2">Gh-105</strain>
    </source>
</reference>
<dbReference type="RefSeq" id="WP_091972144.1">
    <property type="nucleotide sequence ID" value="NZ_FOPM01000012.1"/>
</dbReference>
<dbReference type="AlphaFoldDB" id="A0A1I2UVE6"/>
<evidence type="ECO:0000313" key="2">
    <source>
        <dbReference type="Proteomes" id="UP000199229"/>
    </source>
</evidence>
<evidence type="ECO:0000313" key="1">
    <source>
        <dbReference type="EMBL" id="SFG81114.1"/>
    </source>
</evidence>
<organism evidence="1 2">
    <name type="scientific">Methylobacterium gossipiicola</name>
    <dbReference type="NCBI Taxonomy" id="582675"/>
    <lineage>
        <taxon>Bacteria</taxon>
        <taxon>Pseudomonadati</taxon>
        <taxon>Pseudomonadota</taxon>
        <taxon>Alphaproteobacteria</taxon>
        <taxon>Hyphomicrobiales</taxon>
        <taxon>Methylobacteriaceae</taxon>
        <taxon>Methylobacterium</taxon>
    </lineage>
</organism>
<dbReference type="Proteomes" id="UP000199229">
    <property type="component" value="Unassembled WGS sequence"/>
</dbReference>
<dbReference type="STRING" id="582675.SAMN05192565_11226"/>
<keyword evidence="2" id="KW-1185">Reference proteome</keyword>
<name>A0A1I2UVE6_9HYPH</name>
<accession>A0A1I2UVE6</accession>
<protein>
    <submittedName>
        <fullName evidence="1">Uncharacterized protein</fullName>
    </submittedName>
</protein>
<proteinExistence type="predicted"/>
<dbReference type="EMBL" id="FOPM01000012">
    <property type="protein sequence ID" value="SFG81114.1"/>
    <property type="molecule type" value="Genomic_DNA"/>
</dbReference>
<gene>
    <name evidence="1" type="ORF">SAMN05192565_11226</name>
</gene>